<dbReference type="PANTHER" id="PTHR43712">
    <property type="entry name" value="PUTATIVE (AFU_ORTHOLOGUE AFUA_4G14580)-RELATED"/>
    <property type="match status" value="1"/>
</dbReference>
<feature type="region of interest" description="Disordered" evidence="4">
    <location>
        <begin position="448"/>
        <end position="468"/>
    </location>
</feature>
<dbReference type="Gene3D" id="3.40.50.150">
    <property type="entry name" value="Vaccinia Virus protein VP39"/>
    <property type="match status" value="1"/>
</dbReference>
<evidence type="ECO:0000313" key="6">
    <source>
        <dbReference type="EMBL" id="KAK2591762.1"/>
    </source>
</evidence>
<dbReference type="GO" id="GO:0032259">
    <property type="term" value="P:methylation"/>
    <property type="evidence" value="ECO:0007669"/>
    <property type="project" value="UniProtKB-KW"/>
</dbReference>
<gene>
    <name evidence="6" type="ORF">QQS21_010552</name>
</gene>
<reference evidence="6" key="1">
    <citation type="submission" date="2023-06" db="EMBL/GenBank/DDBJ databases">
        <title>Conoideocrella luteorostrata (Hypocreales: Clavicipitaceae), a potential biocontrol fungus for elongate hemlock scale in United States Christmas tree production areas.</title>
        <authorList>
            <person name="Barrett H."/>
            <person name="Lovett B."/>
            <person name="Macias A.M."/>
            <person name="Stajich J.E."/>
            <person name="Kasson M.T."/>
        </authorList>
    </citation>
    <scope>NUCLEOTIDE SEQUENCE</scope>
    <source>
        <strain evidence="6">ARSEF 14590</strain>
    </source>
</reference>
<dbReference type="EMBL" id="JASWJB010000311">
    <property type="protein sequence ID" value="KAK2591762.1"/>
    <property type="molecule type" value="Genomic_DNA"/>
</dbReference>
<comment type="caution">
    <text evidence="6">The sequence shown here is derived from an EMBL/GenBank/DDBJ whole genome shotgun (WGS) entry which is preliminary data.</text>
</comment>
<dbReference type="GO" id="GO:0008171">
    <property type="term" value="F:O-methyltransferase activity"/>
    <property type="evidence" value="ECO:0007669"/>
    <property type="project" value="InterPro"/>
</dbReference>
<feature type="compositionally biased region" description="Polar residues" evidence="4">
    <location>
        <begin position="454"/>
        <end position="468"/>
    </location>
</feature>
<dbReference type="SUPFAM" id="SSF53335">
    <property type="entry name" value="S-adenosyl-L-methionine-dependent methyltransferases"/>
    <property type="match status" value="1"/>
</dbReference>
<evidence type="ECO:0000259" key="5">
    <source>
        <dbReference type="Pfam" id="PF00891"/>
    </source>
</evidence>
<keyword evidence="2" id="KW-0808">Transferase</keyword>
<dbReference type="InterPro" id="IPR036390">
    <property type="entry name" value="WH_DNA-bd_sf"/>
</dbReference>
<dbReference type="Gene3D" id="1.10.10.10">
    <property type="entry name" value="Winged helix-like DNA-binding domain superfamily/Winged helix DNA-binding domain"/>
    <property type="match status" value="1"/>
</dbReference>
<dbReference type="InterPro" id="IPR029063">
    <property type="entry name" value="SAM-dependent_MTases_sf"/>
</dbReference>
<evidence type="ECO:0000256" key="1">
    <source>
        <dbReference type="ARBA" id="ARBA00022603"/>
    </source>
</evidence>
<evidence type="ECO:0000256" key="2">
    <source>
        <dbReference type="ARBA" id="ARBA00022679"/>
    </source>
</evidence>
<name>A0AAJ0FPB5_9HYPO</name>
<evidence type="ECO:0000256" key="3">
    <source>
        <dbReference type="ARBA" id="ARBA00022691"/>
    </source>
</evidence>
<protein>
    <recommendedName>
        <fullName evidence="5">O-methyltransferase C-terminal domain-containing protein</fullName>
    </recommendedName>
</protein>
<feature type="domain" description="O-methyltransferase C-terminal" evidence="5">
    <location>
        <begin position="218"/>
        <end position="417"/>
    </location>
</feature>
<dbReference type="PROSITE" id="PS51683">
    <property type="entry name" value="SAM_OMT_II"/>
    <property type="match status" value="1"/>
</dbReference>
<evidence type="ECO:0000256" key="4">
    <source>
        <dbReference type="SAM" id="MobiDB-lite"/>
    </source>
</evidence>
<evidence type="ECO:0000313" key="7">
    <source>
        <dbReference type="Proteomes" id="UP001251528"/>
    </source>
</evidence>
<keyword evidence="1" id="KW-0489">Methyltransferase</keyword>
<accession>A0AAJ0FPB5</accession>
<organism evidence="6 7">
    <name type="scientific">Conoideocrella luteorostrata</name>
    <dbReference type="NCBI Taxonomy" id="1105319"/>
    <lineage>
        <taxon>Eukaryota</taxon>
        <taxon>Fungi</taxon>
        <taxon>Dikarya</taxon>
        <taxon>Ascomycota</taxon>
        <taxon>Pezizomycotina</taxon>
        <taxon>Sordariomycetes</taxon>
        <taxon>Hypocreomycetidae</taxon>
        <taxon>Hypocreales</taxon>
        <taxon>Clavicipitaceae</taxon>
        <taxon>Conoideocrella</taxon>
    </lineage>
</organism>
<dbReference type="Pfam" id="PF00891">
    <property type="entry name" value="Methyltransf_2"/>
    <property type="match status" value="1"/>
</dbReference>
<dbReference type="PANTHER" id="PTHR43712:SF5">
    <property type="entry name" value="O-METHYLTRANSFERASE ASQN-RELATED"/>
    <property type="match status" value="1"/>
</dbReference>
<keyword evidence="3" id="KW-0949">S-adenosyl-L-methionine</keyword>
<dbReference type="AlphaFoldDB" id="A0AAJ0FPB5"/>
<dbReference type="InterPro" id="IPR001077">
    <property type="entry name" value="COMT_C"/>
</dbReference>
<dbReference type="SUPFAM" id="SSF46785">
    <property type="entry name" value="Winged helix' DNA-binding domain"/>
    <property type="match status" value="1"/>
</dbReference>
<proteinExistence type="predicted"/>
<dbReference type="InterPro" id="IPR036388">
    <property type="entry name" value="WH-like_DNA-bd_sf"/>
</dbReference>
<dbReference type="Proteomes" id="UP001251528">
    <property type="component" value="Unassembled WGS sequence"/>
</dbReference>
<dbReference type="InterPro" id="IPR016461">
    <property type="entry name" value="COMT-like"/>
</dbReference>
<sequence>MGSLGDLMAKPKPRTSVDRLTDISRRIEENTHTLADKLNTQGLNAPSYGADGFADFPLKDSGTEALQARQQILELTEELRDLILGPREYLKLMALDVVSYIPLHAICTFKITEAVPRTGSISYEDLSSRVQRISGYSIPATELRRVLRLAVANKLFCEPEIGQIAHNRTSLVMLEDEDIASWVGMYTTDLFLPVGNTVPAMQKWPGSQELTETAVNISYGHEDTFFNHLQADAMRAKRYDQAMRAHGSSEGFNVSHTVHSYPWAKLGNATVVDMGGNEGYVAMAIAESFPLLSFVVQDLPGMRTEATTGKVPALLVDRVKLTTHDFFTEQPVVAGAYFLRHIFHAFPDKDVVRILRQLVPAMRHGSRVIINDVVLPTPGTVALMEERVFRMLDVLMKTVCNGREREVGDWRALFEEADMRFVWQGAWKSSGKLWFVEAAWDEAALTPNGEGCLSPTSTNGEVKNAMQK</sequence>
<keyword evidence="7" id="KW-1185">Reference proteome</keyword>